<protein>
    <recommendedName>
        <fullName evidence="10">Beta-xylanase</fullName>
        <ecNumber evidence="10">3.2.1.8</ecNumber>
    </recommendedName>
</protein>
<dbReference type="PANTHER" id="PTHR31490:SF35">
    <property type="entry name" value="ENDO-1,4-BETA-XYLANASE"/>
    <property type="match status" value="1"/>
</dbReference>
<keyword evidence="15" id="KW-1185">Reference proteome</keyword>
<dbReference type="PANTHER" id="PTHR31490">
    <property type="entry name" value="GLYCOSYL HYDROLASE"/>
    <property type="match status" value="1"/>
</dbReference>
<dbReference type="SUPFAM" id="SSF51445">
    <property type="entry name" value="(Trans)glycosidases"/>
    <property type="match status" value="1"/>
</dbReference>
<evidence type="ECO:0000256" key="5">
    <source>
        <dbReference type="ARBA" id="ARBA00022525"/>
    </source>
</evidence>
<evidence type="ECO:0000256" key="10">
    <source>
        <dbReference type="RuleBase" id="RU361174"/>
    </source>
</evidence>
<dbReference type="Gene3D" id="3.20.20.80">
    <property type="entry name" value="Glycosidases"/>
    <property type="match status" value="1"/>
</dbReference>
<evidence type="ECO:0000313" key="14">
    <source>
        <dbReference type="EMBL" id="VUC27632.1"/>
    </source>
</evidence>
<evidence type="ECO:0000313" key="15">
    <source>
        <dbReference type="Proteomes" id="UP000766486"/>
    </source>
</evidence>
<dbReference type="EC" id="3.2.1.8" evidence="10"/>
<gene>
    <name evidence="14" type="ORF">CLO192961_LOCUS215140</name>
</gene>
<keyword evidence="5" id="KW-0964">Secreted</keyword>
<dbReference type="Proteomes" id="UP000766486">
    <property type="component" value="Unassembled WGS sequence"/>
</dbReference>
<evidence type="ECO:0000256" key="1">
    <source>
        <dbReference type="ARBA" id="ARBA00000681"/>
    </source>
</evidence>
<dbReference type="EMBL" id="CABFNS010000772">
    <property type="protein sequence ID" value="VUC27632.1"/>
    <property type="molecule type" value="Genomic_DNA"/>
</dbReference>
<keyword evidence="12" id="KW-0732">Signal</keyword>
<organism evidence="14 15">
    <name type="scientific">Bionectria ochroleuca</name>
    <name type="common">Gliocladium roseum</name>
    <dbReference type="NCBI Taxonomy" id="29856"/>
    <lineage>
        <taxon>Eukaryota</taxon>
        <taxon>Fungi</taxon>
        <taxon>Dikarya</taxon>
        <taxon>Ascomycota</taxon>
        <taxon>Pezizomycotina</taxon>
        <taxon>Sordariomycetes</taxon>
        <taxon>Hypocreomycetidae</taxon>
        <taxon>Hypocreales</taxon>
        <taxon>Bionectriaceae</taxon>
        <taxon>Clonostachys</taxon>
    </lineage>
</organism>
<dbReference type="InterPro" id="IPR044846">
    <property type="entry name" value="GH10"/>
</dbReference>
<evidence type="ECO:0000256" key="3">
    <source>
        <dbReference type="ARBA" id="ARBA00004851"/>
    </source>
</evidence>
<name>A0ABY6U927_BIOOC</name>
<reference evidence="14 15" key="1">
    <citation type="submission" date="2019-06" db="EMBL/GenBank/DDBJ databases">
        <authorList>
            <person name="Broberg M."/>
        </authorList>
    </citation>
    <scope>NUCLEOTIDE SEQUENCE [LARGE SCALE GENOMIC DNA]</scope>
</reference>
<dbReference type="PROSITE" id="PS51760">
    <property type="entry name" value="GH10_2"/>
    <property type="match status" value="1"/>
</dbReference>
<feature type="region of interest" description="Disordered" evidence="11">
    <location>
        <begin position="566"/>
        <end position="587"/>
    </location>
</feature>
<evidence type="ECO:0000256" key="11">
    <source>
        <dbReference type="SAM" id="MobiDB-lite"/>
    </source>
</evidence>
<dbReference type="SMART" id="SM00633">
    <property type="entry name" value="Glyco_10"/>
    <property type="match status" value="1"/>
</dbReference>
<dbReference type="PRINTS" id="PR00134">
    <property type="entry name" value="GLHYDRLASE10"/>
</dbReference>
<keyword evidence="9 10" id="KW-0624">Polysaccharide degradation</keyword>
<keyword evidence="10" id="KW-0326">Glycosidase</keyword>
<keyword evidence="7 10" id="KW-0378">Hydrolase</keyword>
<keyword evidence="6" id="KW-0858">Xylan degradation</keyword>
<evidence type="ECO:0000256" key="2">
    <source>
        <dbReference type="ARBA" id="ARBA00004613"/>
    </source>
</evidence>
<keyword evidence="8 10" id="KW-0119">Carbohydrate metabolism</keyword>
<feature type="domain" description="GH10" evidence="13">
    <location>
        <begin position="15"/>
        <end position="335"/>
    </location>
</feature>
<accession>A0ABY6U927</accession>
<comment type="pathway">
    <text evidence="3">Glycan degradation; xylan degradation.</text>
</comment>
<comment type="caution">
    <text evidence="14">The sequence shown here is derived from an EMBL/GenBank/DDBJ whole genome shotgun (WGS) entry which is preliminary data.</text>
</comment>
<feature type="signal peptide" evidence="12">
    <location>
        <begin position="1"/>
        <end position="19"/>
    </location>
</feature>
<comment type="subcellular location">
    <subcellularLocation>
        <location evidence="2">Secreted</location>
    </subcellularLocation>
</comment>
<evidence type="ECO:0000256" key="8">
    <source>
        <dbReference type="ARBA" id="ARBA00023277"/>
    </source>
</evidence>
<evidence type="ECO:0000256" key="7">
    <source>
        <dbReference type="ARBA" id="ARBA00022801"/>
    </source>
</evidence>
<feature type="chain" id="PRO_5046998123" description="Beta-xylanase" evidence="12">
    <location>
        <begin position="20"/>
        <end position="793"/>
    </location>
</feature>
<evidence type="ECO:0000259" key="13">
    <source>
        <dbReference type="PROSITE" id="PS51760"/>
    </source>
</evidence>
<comment type="similarity">
    <text evidence="4 10">Belongs to the glycosyl hydrolase 10 (cellulase F) family.</text>
</comment>
<evidence type="ECO:0000256" key="9">
    <source>
        <dbReference type="ARBA" id="ARBA00023326"/>
    </source>
</evidence>
<comment type="catalytic activity">
    <reaction evidence="1 10">
        <text>Endohydrolysis of (1-&gt;4)-beta-D-xylosidic linkages in xylans.</text>
        <dbReference type="EC" id="3.2.1.8"/>
    </reaction>
</comment>
<dbReference type="InterPro" id="IPR017853">
    <property type="entry name" value="GH"/>
</dbReference>
<dbReference type="InterPro" id="IPR001000">
    <property type="entry name" value="GH10_dom"/>
</dbReference>
<evidence type="ECO:0000256" key="12">
    <source>
        <dbReference type="SAM" id="SignalP"/>
    </source>
</evidence>
<evidence type="ECO:0000256" key="4">
    <source>
        <dbReference type="ARBA" id="ARBA00007495"/>
    </source>
</evidence>
<sequence length="793" mass="83589">MYSPRTFLSLLTVASAASGQLHGLAVKAGLEFFGTALGESHTSDSAYISLGTDSSEFGQLTPENGQKWDSTESSRGQFSYTSGDIVPGIAAANGQILRCHTLTWHSQLPSWVSSGGFSYSDLQSIIETHIANVVGHYAGACHHWDVVNEAADDSGSWRSSVFYNTMGTDFLAISFNAAKAADPNAKLYLNDYNLEYNGAKTDRVVEAAQIIQNAGAPIDGVGFQGHLIVGSTPSRSSLATALRRFTALGLEVAYTEVDIRHSSLPASDSALVTQGNDFANVVGSCLDVDGCVGVTVWGVTDKYSWIPDTFPGQGAALLYDDNLAKKPAWTSVSSVLAAATAAPGYLEKDCLAVGSLSRSLVHAEVALALKLKVIALLKLADSGVADCLDDGSGVWVEAGFEVIVLVQGVLGDEVVKVPELGLYELALPGHLLLGSLEITLEVQLELELLDGGGALVKSLDDGIAPRHESELLARLQGCDIGLLHPDLIGEPHLLGTDRGVLGVLGSILVVRSLWAALKSCQNGILLIHGIESWYNGVEHLLVESPDSGPVHCDDIAAGALLKHKLAEGSNSQTSSDDTTDSRHTRVIPPSDLATVDDLGQLTLGKEGLDEVDTGELPQVYPSDVESVEEPVVLLVSVGVLGGTEGMGHALETINNWAGEVICGIDVPCPSSAVVWCRLFILEIRESVNDRVSHRAVAGVESDASSDAMFSSILGSLLHLFKDGQETVHAVLLLDLGIGVVGVGVSGTDHFLGCVVEFLEIVAGIGGTVDLDSEKLHVLFDTVLILLLFFDRVC</sequence>
<proteinExistence type="inferred from homology"/>
<evidence type="ECO:0000256" key="6">
    <source>
        <dbReference type="ARBA" id="ARBA00022651"/>
    </source>
</evidence>
<dbReference type="Pfam" id="PF00331">
    <property type="entry name" value="Glyco_hydro_10"/>
    <property type="match status" value="1"/>
</dbReference>